<dbReference type="SUPFAM" id="SSF52047">
    <property type="entry name" value="RNI-like"/>
    <property type="match status" value="1"/>
</dbReference>
<evidence type="ECO:0000259" key="1">
    <source>
        <dbReference type="Pfam" id="PF00646"/>
    </source>
</evidence>
<dbReference type="EMBL" id="OZ034816">
    <property type="protein sequence ID" value="CAL1375780.1"/>
    <property type="molecule type" value="Genomic_DNA"/>
</dbReference>
<dbReference type="Proteomes" id="UP001497516">
    <property type="component" value="Chromosome 3"/>
</dbReference>
<dbReference type="PANTHER" id="PTHR34223">
    <property type="entry name" value="OS11G0201299 PROTEIN"/>
    <property type="match status" value="1"/>
</dbReference>
<dbReference type="Gene3D" id="3.80.10.10">
    <property type="entry name" value="Ribonuclease Inhibitor"/>
    <property type="match status" value="1"/>
</dbReference>
<feature type="domain" description="F-box" evidence="1">
    <location>
        <begin position="11"/>
        <end position="48"/>
    </location>
</feature>
<evidence type="ECO:0000313" key="3">
    <source>
        <dbReference type="Proteomes" id="UP001497516"/>
    </source>
</evidence>
<name>A0AAV2DQF6_9ROSI</name>
<evidence type="ECO:0000313" key="2">
    <source>
        <dbReference type="EMBL" id="CAL1375780.1"/>
    </source>
</evidence>
<protein>
    <recommendedName>
        <fullName evidence="1">F-box domain-containing protein</fullName>
    </recommendedName>
</protein>
<proteinExistence type="predicted"/>
<dbReference type="InterPro" id="IPR036047">
    <property type="entry name" value="F-box-like_dom_sf"/>
</dbReference>
<dbReference type="InterPro" id="IPR001810">
    <property type="entry name" value="F-box_dom"/>
</dbReference>
<dbReference type="Pfam" id="PF00646">
    <property type="entry name" value="F-box"/>
    <property type="match status" value="1"/>
</dbReference>
<organism evidence="2 3">
    <name type="scientific">Linum trigynum</name>
    <dbReference type="NCBI Taxonomy" id="586398"/>
    <lineage>
        <taxon>Eukaryota</taxon>
        <taxon>Viridiplantae</taxon>
        <taxon>Streptophyta</taxon>
        <taxon>Embryophyta</taxon>
        <taxon>Tracheophyta</taxon>
        <taxon>Spermatophyta</taxon>
        <taxon>Magnoliopsida</taxon>
        <taxon>eudicotyledons</taxon>
        <taxon>Gunneridae</taxon>
        <taxon>Pentapetalae</taxon>
        <taxon>rosids</taxon>
        <taxon>fabids</taxon>
        <taxon>Malpighiales</taxon>
        <taxon>Linaceae</taxon>
        <taxon>Linum</taxon>
    </lineage>
</organism>
<accession>A0AAV2DQF6</accession>
<dbReference type="PANTHER" id="PTHR34223:SF51">
    <property type="entry name" value="OS06G0556300 PROTEIN"/>
    <property type="match status" value="1"/>
</dbReference>
<dbReference type="SUPFAM" id="SSF81383">
    <property type="entry name" value="F-box domain"/>
    <property type="match status" value="1"/>
</dbReference>
<dbReference type="InterPro" id="IPR032675">
    <property type="entry name" value="LRR_dom_sf"/>
</dbReference>
<reference evidence="2 3" key="1">
    <citation type="submission" date="2024-04" db="EMBL/GenBank/DDBJ databases">
        <authorList>
            <person name="Fracassetti M."/>
        </authorList>
    </citation>
    <scope>NUCLEOTIDE SEQUENCE [LARGE SCALE GENOMIC DNA]</scope>
</reference>
<dbReference type="AlphaFoldDB" id="A0AAV2DQF6"/>
<gene>
    <name evidence="2" type="ORF">LTRI10_LOCUS17557</name>
</gene>
<sequence length="375" mass="43191">MEYSDDEEDRLSYLPDNVRDHTLHFLDTKHCVQTSVLSTMWRSLWKHVTHLQFDADSFPTYPDFKTFLKQALDTFGDGTDSPRIAKLTYKDRELWRLDHLRQLDLVMQYVDSRRHIRHICVHGGGAGAEEKEMLRFSSLVAAFLDSDLGTLELGLVRFRSRNDWRGFRILENLVLEGCSFDWEWYDEGFDFFDDKFPCLKNLVLSGCDLVHSGRTWFRVSGPQLVNLEISGTLNLAGVTVEIDAPKLESFSLVLLSNVPKFSRVSLPSLDRAYVGSRFAPHSGEETRTMVAANFVSLFRGLHNVRSLRFDYHVIEAMSEISDVLERQACPFTRLECLKLPLISTDEEHYTLPDELISYFLKDSATMNSAGFLQFM</sequence>
<keyword evidence="3" id="KW-1185">Reference proteome</keyword>
<dbReference type="InterPro" id="IPR053197">
    <property type="entry name" value="F-box_SCFL_complex_component"/>
</dbReference>